<dbReference type="AlphaFoldDB" id="A0A0N7GXJ9"/>
<keyword evidence="3" id="KW-1185">Reference proteome</keyword>
<dbReference type="Pfam" id="PF04307">
    <property type="entry name" value="YdjM"/>
    <property type="match status" value="1"/>
</dbReference>
<dbReference type="OrthoDB" id="199738at2"/>
<organism evidence="2 3">
    <name type="scientific">Acinetobacter equi</name>
    <dbReference type="NCBI Taxonomy" id="1324350"/>
    <lineage>
        <taxon>Bacteria</taxon>
        <taxon>Pseudomonadati</taxon>
        <taxon>Pseudomonadota</taxon>
        <taxon>Gammaproteobacteria</taxon>
        <taxon>Moraxellales</taxon>
        <taxon>Moraxellaceae</taxon>
        <taxon>Acinetobacter</taxon>
    </lineage>
</organism>
<reference evidence="2 3" key="1">
    <citation type="journal article" date="2015" name="Int. J. Syst. Evol. Microbiol.">
        <title>Acinetobacter equi sp. nov. isolated from horse faeces.</title>
        <authorList>
            <person name="Poppel M.T."/>
            <person name="Skiebe E."/>
            <person name="Laue M."/>
            <person name="Bergmann H."/>
            <person name="Ebersberger I."/>
            <person name="Garn T."/>
            <person name="Fruth A."/>
            <person name="Baumgardt S."/>
            <person name="Busse H.J."/>
            <person name="Wilharm G."/>
        </authorList>
    </citation>
    <scope>NUCLEOTIDE SEQUENCE [LARGE SCALE GENOMIC DNA]</scope>
    <source>
        <strain evidence="2 3">114</strain>
    </source>
</reference>
<keyword evidence="1" id="KW-0812">Transmembrane</keyword>
<keyword evidence="2" id="KW-0378">Hydrolase</keyword>
<dbReference type="GO" id="GO:0016787">
    <property type="term" value="F:hydrolase activity"/>
    <property type="evidence" value="ECO:0007669"/>
    <property type="project" value="UniProtKB-KW"/>
</dbReference>
<feature type="transmembrane region" description="Helical" evidence="1">
    <location>
        <begin position="62"/>
        <end position="81"/>
    </location>
</feature>
<accession>A0A0N7GXJ9</accession>
<evidence type="ECO:0000313" key="2">
    <source>
        <dbReference type="EMBL" id="ALH94923.1"/>
    </source>
</evidence>
<gene>
    <name evidence="2" type="ORF">AOY20_04885</name>
</gene>
<evidence type="ECO:0000313" key="3">
    <source>
        <dbReference type="Proteomes" id="UP000064939"/>
    </source>
</evidence>
<evidence type="ECO:0000256" key="1">
    <source>
        <dbReference type="SAM" id="Phobius"/>
    </source>
</evidence>
<keyword evidence="1" id="KW-1133">Transmembrane helix</keyword>
<sequence>MFIAHLPSGYILAKVLQKKFKTLPIHSHLFITVTMLGAIFPDIDLFYFYLIDGRSVHHHQYFLHWFAFWIPLFFIAFFCFWKSNFQSKWAALASTFFLAALLHVFLDTFVGDVWLLAPFVMEPFAFFEVSARYQPWWLNFIFHWSFAVELVICMWALIIFIKECKSKSLS</sequence>
<dbReference type="KEGG" id="aei:AOY20_04885"/>
<name>A0A0N7GXJ9_9GAMM</name>
<dbReference type="EMBL" id="CP012808">
    <property type="protein sequence ID" value="ALH94923.1"/>
    <property type="molecule type" value="Genomic_DNA"/>
</dbReference>
<feature type="transmembrane region" description="Helical" evidence="1">
    <location>
        <begin position="136"/>
        <end position="161"/>
    </location>
</feature>
<keyword evidence="1" id="KW-0472">Membrane</keyword>
<feature type="transmembrane region" description="Helical" evidence="1">
    <location>
        <begin position="93"/>
        <end position="116"/>
    </location>
</feature>
<feature type="transmembrane region" description="Helical" evidence="1">
    <location>
        <begin position="29"/>
        <end position="50"/>
    </location>
</feature>
<dbReference type="RefSeq" id="WP_054580822.1">
    <property type="nucleotide sequence ID" value="NZ_CP012808.1"/>
</dbReference>
<proteinExistence type="predicted"/>
<dbReference type="Proteomes" id="UP000064939">
    <property type="component" value="Chromosome"/>
</dbReference>
<protein>
    <submittedName>
        <fullName evidence="2">Hydrolase</fullName>
    </submittedName>
</protein>
<dbReference type="InterPro" id="IPR007404">
    <property type="entry name" value="YdjM-like"/>
</dbReference>